<protein>
    <submittedName>
        <fullName evidence="1">Uncharacterized protein</fullName>
    </submittedName>
</protein>
<proteinExistence type="predicted"/>
<dbReference type="EMBL" id="QGNW01000027">
    <property type="protein sequence ID" value="RVX12641.1"/>
    <property type="molecule type" value="Genomic_DNA"/>
</dbReference>
<organism evidence="1 2">
    <name type="scientific">Vitis vinifera</name>
    <name type="common">Grape</name>
    <dbReference type="NCBI Taxonomy" id="29760"/>
    <lineage>
        <taxon>Eukaryota</taxon>
        <taxon>Viridiplantae</taxon>
        <taxon>Streptophyta</taxon>
        <taxon>Embryophyta</taxon>
        <taxon>Tracheophyta</taxon>
        <taxon>Spermatophyta</taxon>
        <taxon>Magnoliopsida</taxon>
        <taxon>eudicotyledons</taxon>
        <taxon>Gunneridae</taxon>
        <taxon>Pentapetalae</taxon>
        <taxon>rosids</taxon>
        <taxon>Vitales</taxon>
        <taxon>Vitaceae</taxon>
        <taxon>Viteae</taxon>
        <taxon>Vitis</taxon>
    </lineage>
</organism>
<comment type="caution">
    <text evidence="1">The sequence shown here is derived from an EMBL/GenBank/DDBJ whole genome shotgun (WGS) entry which is preliminary data.</text>
</comment>
<dbReference type="Proteomes" id="UP000288805">
    <property type="component" value="Unassembled WGS sequence"/>
</dbReference>
<evidence type="ECO:0000313" key="1">
    <source>
        <dbReference type="EMBL" id="RVX12641.1"/>
    </source>
</evidence>
<gene>
    <name evidence="1" type="ORF">CK203_011487</name>
</gene>
<sequence>MSAAQSYPQLFTLAGHKNAKVVKCGILVWTSLEEDSVRWSEAMEFLGQGAYNI</sequence>
<accession>A0A438JUI9</accession>
<reference evidence="1 2" key="1">
    <citation type="journal article" date="2018" name="PLoS Genet.">
        <title>Population sequencing reveals clonal diversity and ancestral inbreeding in the grapevine cultivar Chardonnay.</title>
        <authorList>
            <person name="Roach M.J."/>
            <person name="Johnson D.L."/>
            <person name="Bohlmann J."/>
            <person name="van Vuuren H.J."/>
            <person name="Jones S.J."/>
            <person name="Pretorius I.S."/>
            <person name="Schmidt S.A."/>
            <person name="Borneman A.R."/>
        </authorList>
    </citation>
    <scope>NUCLEOTIDE SEQUENCE [LARGE SCALE GENOMIC DNA]</scope>
    <source>
        <strain evidence="2">cv. Chardonnay</strain>
        <tissue evidence="1">Leaf</tissue>
    </source>
</reference>
<dbReference type="AlphaFoldDB" id="A0A438JUI9"/>
<name>A0A438JUI9_VITVI</name>
<evidence type="ECO:0000313" key="2">
    <source>
        <dbReference type="Proteomes" id="UP000288805"/>
    </source>
</evidence>